<feature type="domain" description="Smr" evidence="1">
    <location>
        <begin position="94"/>
        <end position="174"/>
    </location>
</feature>
<dbReference type="RefSeq" id="WP_408621721.1">
    <property type="nucleotide sequence ID" value="NZ_JBEQCT010000001.1"/>
</dbReference>
<dbReference type="PANTHER" id="PTHR35562">
    <property type="entry name" value="DNA ENDONUCLEASE SMRA-RELATED"/>
    <property type="match status" value="1"/>
</dbReference>
<dbReference type="InterPro" id="IPR002625">
    <property type="entry name" value="Smr_dom"/>
</dbReference>
<dbReference type="InterPro" id="IPR047688">
    <property type="entry name" value="Endonuc_SmrA"/>
</dbReference>
<name>A0ABW9G1K4_9GAMM</name>
<dbReference type="Pfam" id="PF01713">
    <property type="entry name" value="Smr"/>
    <property type="match status" value="1"/>
</dbReference>
<dbReference type="EMBL" id="JBEQCT010000001">
    <property type="protein sequence ID" value="MFM2483605.1"/>
    <property type="molecule type" value="Genomic_DNA"/>
</dbReference>
<evidence type="ECO:0000259" key="1">
    <source>
        <dbReference type="PROSITE" id="PS50828"/>
    </source>
</evidence>
<evidence type="ECO:0000313" key="3">
    <source>
        <dbReference type="Proteomes" id="UP001629953"/>
    </source>
</evidence>
<accession>A0ABW9G1K4</accession>
<dbReference type="GO" id="GO:0004519">
    <property type="term" value="F:endonuclease activity"/>
    <property type="evidence" value="ECO:0007669"/>
    <property type="project" value="UniProtKB-KW"/>
</dbReference>
<evidence type="ECO:0000313" key="2">
    <source>
        <dbReference type="EMBL" id="MFM2483605.1"/>
    </source>
</evidence>
<dbReference type="PANTHER" id="PTHR35562:SF2">
    <property type="entry name" value="DNA ENDONUCLEASE SMRA-RELATED"/>
    <property type="match status" value="1"/>
</dbReference>
<comment type="caution">
    <text evidence="2">The sequence shown here is derived from an EMBL/GenBank/DDBJ whole genome shotgun (WGS) entry which is preliminary data.</text>
</comment>
<keyword evidence="2" id="KW-0255">Endonuclease</keyword>
<dbReference type="SUPFAM" id="SSF160443">
    <property type="entry name" value="SMR domain-like"/>
    <property type="match status" value="1"/>
</dbReference>
<keyword evidence="2" id="KW-0540">Nuclease</keyword>
<organism evidence="2 3">
    <name type="scientific">Celerinatantimonas yamalensis</name>
    <dbReference type="NCBI Taxonomy" id="559956"/>
    <lineage>
        <taxon>Bacteria</taxon>
        <taxon>Pseudomonadati</taxon>
        <taxon>Pseudomonadota</taxon>
        <taxon>Gammaproteobacteria</taxon>
        <taxon>Celerinatantimonadaceae</taxon>
        <taxon>Celerinatantimonas</taxon>
    </lineage>
</organism>
<dbReference type="Gene3D" id="3.30.1370.110">
    <property type="match status" value="1"/>
</dbReference>
<protein>
    <submittedName>
        <fullName evidence="2">DNA endonuclease SmrA</fullName>
    </submittedName>
</protein>
<gene>
    <name evidence="2" type="primary">smrA</name>
    <name evidence="2" type="ORF">ABUE30_00685</name>
</gene>
<dbReference type="SMART" id="SM00463">
    <property type="entry name" value="SMR"/>
    <property type="match status" value="1"/>
</dbReference>
<keyword evidence="2" id="KW-0378">Hydrolase</keyword>
<reference evidence="2 3" key="1">
    <citation type="journal article" date="2013" name="Int. J. Syst. Evol. Microbiol.">
        <title>Celerinatantimonas yamalensis sp. nov., a cold-adapted diazotrophic bacterium from a cold permafrost brine.</title>
        <authorList>
            <person name="Shcherbakova V."/>
            <person name="Chuvilskaya N."/>
            <person name="Rivkina E."/>
            <person name="Demidov N."/>
            <person name="Uchaeva V."/>
            <person name="Suetin S."/>
            <person name="Suzina N."/>
            <person name="Gilichinsky D."/>
        </authorList>
    </citation>
    <scope>NUCLEOTIDE SEQUENCE [LARGE SCALE GENOMIC DNA]</scope>
    <source>
        <strain evidence="2 3">C7</strain>
    </source>
</reference>
<dbReference type="InterPro" id="IPR036063">
    <property type="entry name" value="Smr_dom_sf"/>
</dbReference>
<dbReference type="NCBIfam" id="NF033154">
    <property type="entry name" value="endonuc_SmrA"/>
    <property type="match status" value="1"/>
</dbReference>
<dbReference type="Proteomes" id="UP001629953">
    <property type="component" value="Unassembled WGS sequence"/>
</dbReference>
<proteinExistence type="predicted"/>
<keyword evidence="3" id="KW-1185">Reference proteome</keyword>
<dbReference type="PROSITE" id="PS50828">
    <property type="entry name" value="SMR"/>
    <property type="match status" value="1"/>
</dbReference>
<sequence>MNDEFELFRQQLQDVAPLDQDRYISINPASPPSEAQLARRAAAIAEQTTDQALLSLTEPVRLKPDDLVSYKKDGIQEGVFKKLRLGKYPIGDRIDLHQLRTEQARDQLLTFIHRSQSKGYRCIIVIHGKGARSNPPARMKSYVSHWLPQLEDVLAIHSALPMHGGYGAIYVLLRKSIERKTDNQERHARRLG</sequence>